<proteinExistence type="predicted"/>
<evidence type="ECO:0000313" key="3">
    <source>
        <dbReference type="Proteomes" id="UP000185151"/>
    </source>
</evidence>
<feature type="transmembrane region" description="Helical" evidence="1">
    <location>
        <begin position="91"/>
        <end position="111"/>
    </location>
</feature>
<keyword evidence="1" id="KW-0812">Transmembrane</keyword>
<keyword evidence="3" id="KW-1185">Reference proteome</keyword>
<feature type="transmembrane region" description="Helical" evidence="1">
    <location>
        <begin position="64"/>
        <end position="85"/>
    </location>
</feature>
<keyword evidence="1" id="KW-1133">Transmembrane helix</keyword>
<dbReference type="RefSeq" id="WP_074300226.1">
    <property type="nucleotide sequence ID" value="NZ_FSRU01000002.1"/>
</dbReference>
<gene>
    <name evidence="2" type="ORF">SAMN05444165_5206</name>
</gene>
<keyword evidence="1" id="KW-0472">Membrane</keyword>
<accession>A0A1N6KXU5</accession>
<feature type="transmembrane region" description="Helical" evidence="1">
    <location>
        <begin position="5"/>
        <end position="24"/>
    </location>
</feature>
<dbReference type="Proteomes" id="UP000185151">
    <property type="component" value="Unassembled WGS sequence"/>
</dbReference>
<feature type="transmembrane region" description="Helical" evidence="1">
    <location>
        <begin position="183"/>
        <end position="203"/>
    </location>
</feature>
<evidence type="ECO:0000313" key="2">
    <source>
        <dbReference type="EMBL" id="SIO61340.1"/>
    </source>
</evidence>
<evidence type="ECO:0000256" key="1">
    <source>
        <dbReference type="SAM" id="Phobius"/>
    </source>
</evidence>
<feature type="transmembrane region" description="Helical" evidence="1">
    <location>
        <begin position="155"/>
        <end position="177"/>
    </location>
</feature>
<dbReference type="AlphaFoldDB" id="A0A1N6KXU5"/>
<feature type="transmembrane region" description="Helical" evidence="1">
    <location>
        <begin position="30"/>
        <end position="52"/>
    </location>
</feature>
<sequence>MEKTLIRMPFGMFVFNAVAGFMIATSFPVLVWLVPVMLVAVFAFSIFAAFFATRYSAYHRGMSILMRLNFSLFAAAVCETIAEPFGLSQRSVVAVVLAYLVLLSAVYLIYFHSEKRAHWLQFATSLASPTLVVREERVARIVRPRTASRRPSSSWYAPIGSAIGVAMLSIAGASLGTHGNDQFQAAVGAALILSPLVFLRYMMPYFVGISEVRRVERLRGARFAFDNLEALQRERATLGVARLLNPLLRQPPRPSR</sequence>
<name>A0A1N6KXU5_9BURK</name>
<protein>
    <submittedName>
        <fullName evidence="2">Uncharacterized protein</fullName>
    </submittedName>
</protein>
<organism evidence="2 3">
    <name type="scientific">Paraburkholderia phenazinium</name>
    <dbReference type="NCBI Taxonomy" id="60549"/>
    <lineage>
        <taxon>Bacteria</taxon>
        <taxon>Pseudomonadati</taxon>
        <taxon>Pseudomonadota</taxon>
        <taxon>Betaproteobacteria</taxon>
        <taxon>Burkholderiales</taxon>
        <taxon>Burkholderiaceae</taxon>
        <taxon>Paraburkholderia</taxon>
    </lineage>
</organism>
<reference evidence="2 3" key="1">
    <citation type="submission" date="2016-11" db="EMBL/GenBank/DDBJ databases">
        <authorList>
            <person name="Jaros S."/>
            <person name="Januszkiewicz K."/>
            <person name="Wedrychowicz H."/>
        </authorList>
    </citation>
    <scope>NUCLEOTIDE SEQUENCE [LARGE SCALE GENOMIC DNA]</scope>
    <source>
        <strain evidence="2 3">GAS95</strain>
    </source>
</reference>
<dbReference type="OrthoDB" id="9135159at2"/>
<dbReference type="EMBL" id="FSRU01000002">
    <property type="protein sequence ID" value="SIO61340.1"/>
    <property type="molecule type" value="Genomic_DNA"/>
</dbReference>